<name>A0A1L7X1Y2_9HELO</name>
<dbReference type="Proteomes" id="UP000184330">
    <property type="component" value="Unassembled WGS sequence"/>
</dbReference>
<dbReference type="EMBL" id="FJOG01000013">
    <property type="protein sequence ID" value="CZR58979.1"/>
    <property type="molecule type" value="Genomic_DNA"/>
</dbReference>
<evidence type="ECO:0000313" key="1">
    <source>
        <dbReference type="EMBL" id="CZR58979.1"/>
    </source>
</evidence>
<evidence type="ECO:0000313" key="2">
    <source>
        <dbReference type="Proteomes" id="UP000184330"/>
    </source>
</evidence>
<organism evidence="1 2">
    <name type="scientific">Phialocephala subalpina</name>
    <dbReference type="NCBI Taxonomy" id="576137"/>
    <lineage>
        <taxon>Eukaryota</taxon>
        <taxon>Fungi</taxon>
        <taxon>Dikarya</taxon>
        <taxon>Ascomycota</taxon>
        <taxon>Pezizomycotina</taxon>
        <taxon>Leotiomycetes</taxon>
        <taxon>Helotiales</taxon>
        <taxon>Mollisiaceae</taxon>
        <taxon>Phialocephala</taxon>
        <taxon>Phialocephala fortinii species complex</taxon>
    </lineage>
</organism>
<dbReference type="Gene3D" id="1.25.40.20">
    <property type="entry name" value="Ankyrin repeat-containing domain"/>
    <property type="match status" value="1"/>
</dbReference>
<gene>
    <name evidence="1" type="ORF">PAC_08871</name>
</gene>
<protein>
    <submittedName>
        <fullName evidence="1">Uncharacterized protein</fullName>
    </submittedName>
</protein>
<sequence length="327" mass="37644">MQVFELHEPSTHNEQIAAAHLRTNACKVLLSCGVRGNPAETMTGRTALHIAAGKSGMYDQYEGDDPLLEAIDNFYRKDNTLEIIRLLVERADCDPMAERFESSQPLLDSGVTAMHLHKGLAEPMKRARSEISLLEGTDDEQQLEIQGLIVDGLRLGLNVHAAIDTLQTPFLELSQKYWLKKRDLHHDFCERLLVWFKLLHEAGHVLQAYIFKEERMLPYPSAGSAIDGQRTFKKPSREPESSNSRIYSFHRRMLLEERKHADDIILHVEEDFIWSKENRARIHKGEKPRYTDLMKEYAVELWGKQRVSILIAPLHDGEQELRVLSQE</sequence>
<reference evidence="1 2" key="1">
    <citation type="submission" date="2016-03" db="EMBL/GenBank/DDBJ databases">
        <authorList>
            <person name="Ploux O."/>
        </authorList>
    </citation>
    <scope>NUCLEOTIDE SEQUENCE [LARGE SCALE GENOMIC DNA]</scope>
    <source>
        <strain evidence="1 2">UAMH 11012</strain>
    </source>
</reference>
<keyword evidence="2" id="KW-1185">Reference proteome</keyword>
<dbReference type="OrthoDB" id="10629682at2759"/>
<dbReference type="AlphaFoldDB" id="A0A1L7X1Y2"/>
<accession>A0A1L7X1Y2</accession>
<proteinExistence type="predicted"/>
<dbReference type="InterPro" id="IPR036770">
    <property type="entry name" value="Ankyrin_rpt-contain_sf"/>
</dbReference>